<evidence type="ECO:0008006" key="7">
    <source>
        <dbReference type="Google" id="ProtNLM"/>
    </source>
</evidence>
<dbReference type="InterPro" id="IPR038274">
    <property type="entry name" value="Atg6/Beclin_C_sf"/>
</dbReference>
<dbReference type="GO" id="GO:0034271">
    <property type="term" value="C:phosphatidylinositol 3-kinase complex, class III, type I"/>
    <property type="evidence" value="ECO:0007669"/>
    <property type="project" value="TreeGrafter"/>
</dbReference>
<evidence type="ECO:0000313" key="6">
    <source>
        <dbReference type="Proteomes" id="UP000663879"/>
    </source>
</evidence>
<dbReference type="InterPro" id="IPR040455">
    <property type="entry name" value="Atg6_BARA"/>
</dbReference>
<dbReference type="GO" id="GO:0030674">
    <property type="term" value="F:protein-macromolecule adaptor activity"/>
    <property type="evidence" value="ECO:0007669"/>
    <property type="project" value="TreeGrafter"/>
</dbReference>
<dbReference type="GO" id="GO:0000045">
    <property type="term" value="P:autophagosome assembly"/>
    <property type="evidence" value="ECO:0007669"/>
    <property type="project" value="TreeGrafter"/>
</dbReference>
<keyword evidence="2" id="KW-0175">Coiled coil</keyword>
<dbReference type="InterPro" id="IPR007243">
    <property type="entry name" value="Atg6/Beclin"/>
</dbReference>
<dbReference type="GO" id="GO:0006995">
    <property type="term" value="P:cellular response to nitrogen starvation"/>
    <property type="evidence" value="ECO:0007669"/>
    <property type="project" value="TreeGrafter"/>
</dbReference>
<feature type="coiled-coil region" evidence="2">
    <location>
        <begin position="220"/>
        <end position="299"/>
    </location>
</feature>
<name>A0A813RHW5_9BILA</name>
<dbReference type="GO" id="GO:0000423">
    <property type="term" value="P:mitophagy"/>
    <property type="evidence" value="ECO:0007669"/>
    <property type="project" value="TreeGrafter"/>
</dbReference>
<accession>A0A813RHW5</accession>
<evidence type="ECO:0000313" key="5">
    <source>
        <dbReference type="EMBL" id="CAF0781278.1"/>
    </source>
</evidence>
<dbReference type="PANTHER" id="PTHR12768:SF4">
    <property type="entry name" value="BECLIN-1"/>
    <property type="match status" value="1"/>
</dbReference>
<dbReference type="PANTHER" id="PTHR12768">
    <property type="entry name" value="BECLIN 1"/>
    <property type="match status" value="1"/>
</dbReference>
<dbReference type="GO" id="GO:0034272">
    <property type="term" value="C:phosphatidylinositol 3-kinase complex, class III, type II"/>
    <property type="evidence" value="ECO:0007669"/>
    <property type="project" value="TreeGrafter"/>
</dbReference>
<dbReference type="Gene3D" id="6.10.250.3110">
    <property type="match status" value="1"/>
</dbReference>
<evidence type="ECO:0000259" key="4">
    <source>
        <dbReference type="Pfam" id="PF17675"/>
    </source>
</evidence>
<dbReference type="Proteomes" id="UP000663879">
    <property type="component" value="Unassembled WGS sequence"/>
</dbReference>
<dbReference type="GO" id="GO:0043548">
    <property type="term" value="F:phosphatidylinositol 3-kinase binding"/>
    <property type="evidence" value="ECO:0007669"/>
    <property type="project" value="TreeGrafter"/>
</dbReference>
<dbReference type="AlphaFoldDB" id="A0A813RHW5"/>
<sequence>MDQSDIDQSIVVTGVKTETGLNNQKNTTPAQICQICGAFLTIDSSVLNSNQNSFKQLGNTYCPDDSETIFSGNLDPEMELSMSPIVAPFNNLTERSTNTNFDEEIDLSTKTFEPLFRKSVPPRSFYLCPTTINIIDSTSNNQSTANNEQTVDWHSKINSVSSLFDLMSSTSNIDHPLCEECADKLVNELDSQCRIVEKEHSDYTMLINRLNTEIPSEEEILQLERELNDLDLEEKDLLSKLDQAEQKEKILIEDKEKYLIEEANLLQQEQGYLLEYSNLKRALVKLEEKQESLDNQLKNTRFHFNRLRSIHVLNATFHIWHSGPFGTINYFRLGCMPNIKVEWEEINAALGQALLLLYCLAKKIKLEFKRFRLVPYGSFSYLEVIENSPNYKLGEVYNIYELRTTNYFLNLDKKFDKGLIAFLDCLKQLEDKIKSMDSNFSMPYKINGDKLEDKNSSGYSVKFKFNSYEEWTKALKFMLTNLKWSLAWVTSQKNNTSN</sequence>
<dbReference type="EMBL" id="CAJNOC010000597">
    <property type="protein sequence ID" value="CAF0781278.1"/>
    <property type="molecule type" value="Genomic_DNA"/>
</dbReference>
<dbReference type="Gene3D" id="1.10.418.40">
    <property type="entry name" value="Autophagy protein 6/Beclin 1"/>
    <property type="match status" value="1"/>
</dbReference>
<evidence type="ECO:0000256" key="2">
    <source>
        <dbReference type="SAM" id="Coils"/>
    </source>
</evidence>
<dbReference type="Pfam" id="PF04111">
    <property type="entry name" value="APG6"/>
    <property type="match status" value="1"/>
</dbReference>
<feature type="domain" description="Atg6 BARA" evidence="3">
    <location>
        <begin position="307"/>
        <end position="490"/>
    </location>
</feature>
<comment type="similarity">
    <text evidence="1">Belongs to the beclin family.</text>
</comment>
<evidence type="ECO:0000256" key="1">
    <source>
        <dbReference type="ARBA" id="ARBA00005965"/>
    </source>
</evidence>
<protein>
    <recommendedName>
        <fullName evidence="7">Beclin1</fullName>
    </recommendedName>
</protein>
<comment type="caution">
    <text evidence="5">The sequence shown here is derived from an EMBL/GenBank/DDBJ whole genome shotgun (WGS) entry which is preliminary data.</text>
</comment>
<dbReference type="OrthoDB" id="20368at2759"/>
<evidence type="ECO:0000259" key="3">
    <source>
        <dbReference type="Pfam" id="PF04111"/>
    </source>
</evidence>
<dbReference type="GO" id="GO:0045324">
    <property type="term" value="P:late endosome to vacuole transport"/>
    <property type="evidence" value="ECO:0007669"/>
    <property type="project" value="TreeGrafter"/>
</dbReference>
<reference evidence="5" key="1">
    <citation type="submission" date="2021-02" db="EMBL/GenBank/DDBJ databases">
        <authorList>
            <person name="Nowell W R."/>
        </authorList>
    </citation>
    <scope>NUCLEOTIDE SEQUENCE</scope>
    <source>
        <strain evidence="5">Ploen Becks lab</strain>
    </source>
</reference>
<feature type="domain" description="Atg6/beclin coiled-coil" evidence="4">
    <location>
        <begin position="176"/>
        <end position="300"/>
    </location>
</feature>
<keyword evidence="6" id="KW-1185">Reference proteome</keyword>
<dbReference type="Pfam" id="PF17675">
    <property type="entry name" value="APG6_N"/>
    <property type="match status" value="1"/>
</dbReference>
<dbReference type="InterPro" id="IPR041691">
    <property type="entry name" value="Atg6/beclin_CC"/>
</dbReference>
<proteinExistence type="inferred from homology"/>
<dbReference type="GO" id="GO:0000407">
    <property type="term" value="C:phagophore assembly site"/>
    <property type="evidence" value="ECO:0007669"/>
    <property type="project" value="TreeGrafter"/>
</dbReference>
<gene>
    <name evidence="5" type="ORF">OXX778_LOCUS5476</name>
</gene>
<organism evidence="5 6">
    <name type="scientific">Brachionus calyciflorus</name>
    <dbReference type="NCBI Taxonomy" id="104777"/>
    <lineage>
        <taxon>Eukaryota</taxon>
        <taxon>Metazoa</taxon>
        <taxon>Spiralia</taxon>
        <taxon>Gnathifera</taxon>
        <taxon>Rotifera</taxon>
        <taxon>Eurotatoria</taxon>
        <taxon>Monogononta</taxon>
        <taxon>Pseudotrocha</taxon>
        <taxon>Ploima</taxon>
        <taxon>Brachionidae</taxon>
        <taxon>Brachionus</taxon>
    </lineage>
</organism>